<dbReference type="AlphaFoldDB" id="A0AAW1PG03"/>
<proteinExistence type="predicted"/>
<dbReference type="Pfam" id="PF00085">
    <property type="entry name" value="Thioredoxin"/>
    <property type="match status" value="1"/>
</dbReference>
<organism evidence="2 3">
    <name type="scientific">[Myrmecia] bisecta</name>
    <dbReference type="NCBI Taxonomy" id="41462"/>
    <lineage>
        <taxon>Eukaryota</taxon>
        <taxon>Viridiplantae</taxon>
        <taxon>Chlorophyta</taxon>
        <taxon>core chlorophytes</taxon>
        <taxon>Trebouxiophyceae</taxon>
        <taxon>Trebouxiales</taxon>
        <taxon>Trebouxiaceae</taxon>
        <taxon>Myrmecia</taxon>
    </lineage>
</organism>
<protein>
    <recommendedName>
        <fullName evidence="1">Thioredoxin domain-containing protein</fullName>
    </recommendedName>
</protein>
<dbReference type="PANTHER" id="PTHR47912:SF1">
    <property type="entry name" value="THIOREDOXIN-LIKE 4, CHLOROPLASTIC"/>
    <property type="match status" value="1"/>
</dbReference>
<gene>
    <name evidence="2" type="ORF">WJX72_012249</name>
</gene>
<reference evidence="2 3" key="1">
    <citation type="journal article" date="2024" name="Nat. Commun.">
        <title>Phylogenomics reveals the evolutionary origins of lichenization in chlorophyte algae.</title>
        <authorList>
            <person name="Puginier C."/>
            <person name="Libourel C."/>
            <person name="Otte J."/>
            <person name="Skaloud P."/>
            <person name="Haon M."/>
            <person name="Grisel S."/>
            <person name="Petersen M."/>
            <person name="Berrin J.G."/>
            <person name="Delaux P.M."/>
            <person name="Dal Grande F."/>
            <person name="Keller J."/>
        </authorList>
    </citation>
    <scope>NUCLEOTIDE SEQUENCE [LARGE SCALE GENOMIC DNA]</scope>
    <source>
        <strain evidence="2 3">SAG 2043</strain>
    </source>
</reference>
<evidence type="ECO:0000313" key="3">
    <source>
        <dbReference type="Proteomes" id="UP001489004"/>
    </source>
</evidence>
<dbReference type="InterPro" id="IPR036249">
    <property type="entry name" value="Thioredoxin-like_sf"/>
</dbReference>
<dbReference type="SUPFAM" id="SSF52833">
    <property type="entry name" value="Thioredoxin-like"/>
    <property type="match status" value="1"/>
</dbReference>
<dbReference type="PROSITE" id="PS51352">
    <property type="entry name" value="THIOREDOXIN_2"/>
    <property type="match status" value="1"/>
</dbReference>
<dbReference type="Gene3D" id="3.40.30.10">
    <property type="entry name" value="Glutaredoxin"/>
    <property type="match status" value="1"/>
</dbReference>
<evidence type="ECO:0000313" key="2">
    <source>
        <dbReference type="EMBL" id="KAK9807057.1"/>
    </source>
</evidence>
<dbReference type="EMBL" id="JALJOR010000013">
    <property type="protein sequence ID" value="KAK9807057.1"/>
    <property type="molecule type" value="Genomic_DNA"/>
</dbReference>
<evidence type="ECO:0000259" key="1">
    <source>
        <dbReference type="PROSITE" id="PS51352"/>
    </source>
</evidence>
<name>A0AAW1PG03_9CHLO</name>
<dbReference type="Proteomes" id="UP001489004">
    <property type="component" value="Unassembled WGS sequence"/>
</dbReference>
<dbReference type="PANTHER" id="PTHR47912">
    <property type="entry name" value="THIOREDOXIN-LIKE 4, CHLOROPLASTIC"/>
    <property type="match status" value="1"/>
</dbReference>
<comment type="caution">
    <text evidence="2">The sequence shown here is derived from an EMBL/GenBank/DDBJ whole genome shotgun (WGS) entry which is preliminary data.</text>
</comment>
<keyword evidence="3" id="KW-1185">Reference proteome</keyword>
<dbReference type="InterPro" id="IPR013766">
    <property type="entry name" value="Thioredoxin_domain"/>
</dbReference>
<sequence length="228" mass="25652">MAPIHMQPAHAPLACCHVPCQRLARHVQLQGSAQGCQGWHYQPLPGLARRVATCALHINRRQHFELAWQRQQMEESLIAGAGEETAVTEPMEVRSLPHLEKLVEKAGSAVVVISFYTRSCGGCKDMLKHYRQLCMEASKQRAGVRFLTHDVRNEFDDLTDIARLYGVRAVPSFVFLSGGAKVRQVVMRDTRSLSGSGEHIRRVVTRERSQLAIVMREMLFRNAPSAKK</sequence>
<dbReference type="CDD" id="cd02947">
    <property type="entry name" value="TRX_family"/>
    <property type="match status" value="1"/>
</dbReference>
<feature type="domain" description="Thioredoxin" evidence="1">
    <location>
        <begin position="73"/>
        <end position="209"/>
    </location>
</feature>
<dbReference type="InterPro" id="IPR044176">
    <property type="entry name" value="TRL4_chloroplastic"/>
</dbReference>
<accession>A0AAW1PG03</accession>